<feature type="domain" description="Exonuclease" evidence="4">
    <location>
        <begin position="7"/>
        <end position="204"/>
    </location>
</feature>
<name>A0A9P6HG95_9AGAM</name>
<dbReference type="InterPro" id="IPR013520">
    <property type="entry name" value="Ribonucl_H"/>
</dbReference>
<keyword evidence="6" id="KW-1185">Reference proteome</keyword>
<gene>
    <name evidence="5" type="ORF">BJ322DRAFT_1005935</name>
</gene>
<keyword evidence="2" id="KW-0378">Hydrolase</keyword>
<sequence>MASKLRYLLVLDFEATCGEGGFPQDQMEIIEFPTIVYDLQVKKEVGRFHEYVRPVIRPQLTEFCTGLTGITQETVDSAEPFPPVWNRFKDFLKDQNLWDDPSEYASITCGAWDLHTMLPRQLSHITSTNPSADSDDRLLVTHFQSRVINIKTAFQKNYRYKHAKGMAKMLKALKMDLEGRHHSGIDDCGNILRIVKRMMDDGWVPEVGAGLSR</sequence>
<evidence type="ECO:0000313" key="6">
    <source>
        <dbReference type="Proteomes" id="UP000736335"/>
    </source>
</evidence>
<dbReference type="CDD" id="cd06133">
    <property type="entry name" value="ERI-1_3'hExo_like"/>
    <property type="match status" value="1"/>
</dbReference>
<dbReference type="PANTHER" id="PTHR23044">
    <property type="entry name" value="3'-5' EXONUCLEASE ERI1-RELATED"/>
    <property type="match status" value="1"/>
</dbReference>
<keyword evidence="3 5" id="KW-0269">Exonuclease</keyword>
<evidence type="ECO:0000256" key="3">
    <source>
        <dbReference type="ARBA" id="ARBA00022839"/>
    </source>
</evidence>
<keyword evidence="1" id="KW-0540">Nuclease</keyword>
<dbReference type="InterPro" id="IPR036397">
    <property type="entry name" value="RNaseH_sf"/>
</dbReference>
<dbReference type="InterPro" id="IPR012337">
    <property type="entry name" value="RNaseH-like_sf"/>
</dbReference>
<dbReference type="PANTHER" id="PTHR23044:SF61">
    <property type="entry name" value="3'-5' EXORIBONUCLEASE 1-RELATED"/>
    <property type="match status" value="1"/>
</dbReference>
<dbReference type="Pfam" id="PF00929">
    <property type="entry name" value="RNase_T"/>
    <property type="match status" value="1"/>
</dbReference>
<dbReference type="SUPFAM" id="SSF53098">
    <property type="entry name" value="Ribonuclease H-like"/>
    <property type="match status" value="1"/>
</dbReference>
<evidence type="ECO:0000313" key="5">
    <source>
        <dbReference type="EMBL" id="KAF9785523.1"/>
    </source>
</evidence>
<proteinExistence type="predicted"/>
<dbReference type="EMBL" id="WIUZ02000007">
    <property type="protein sequence ID" value="KAF9785523.1"/>
    <property type="molecule type" value="Genomic_DNA"/>
</dbReference>
<protein>
    <submittedName>
        <fullName evidence="5">Exonuclease RNase T and DNA polymerase III</fullName>
    </submittedName>
</protein>
<reference evidence="5" key="1">
    <citation type="journal article" date="2020" name="Nat. Commun.">
        <title>Large-scale genome sequencing of mycorrhizal fungi provides insights into the early evolution of symbiotic traits.</title>
        <authorList>
            <person name="Miyauchi S."/>
            <person name="Kiss E."/>
            <person name="Kuo A."/>
            <person name="Drula E."/>
            <person name="Kohler A."/>
            <person name="Sanchez-Garcia M."/>
            <person name="Morin E."/>
            <person name="Andreopoulos B."/>
            <person name="Barry K.W."/>
            <person name="Bonito G."/>
            <person name="Buee M."/>
            <person name="Carver A."/>
            <person name="Chen C."/>
            <person name="Cichocki N."/>
            <person name="Clum A."/>
            <person name="Culley D."/>
            <person name="Crous P.W."/>
            <person name="Fauchery L."/>
            <person name="Girlanda M."/>
            <person name="Hayes R.D."/>
            <person name="Keri Z."/>
            <person name="LaButti K."/>
            <person name="Lipzen A."/>
            <person name="Lombard V."/>
            <person name="Magnuson J."/>
            <person name="Maillard F."/>
            <person name="Murat C."/>
            <person name="Nolan M."/>
            <person name="Ohm R.A."/>
            <person name="Pangilinan J."/>
            <person name="Pereira M.F."/>
            <person name="Perotto S."/>
            <person name="Peter M."/>
            <person name="Pfister S."/>
            <person name="Riley R."/>
            <person name="Sitrit Y."/>
            <person name="Stielow J.B."/>
            <person name="Szollosi G."/>
            <person name="Zifcakova L."/>
            <person name="Stursova M."/>
            <person name="Spatafora J.W."/>
            <person name="Tedersoo L."/>
            <person name="Vaario L.M."/>
            <person name="Yamada A."/>
            <person name="Yan M."/>
            <person name="Wang P."/>
            <person name="Xu J."/>
            <person name="Bruns T."/>
            <person name="Baldrian P."/>
            <person name="Vilgalys R."/>
            <person name="Dunand C."/>
            <person name="Henrissat B."/>
            <person name="Grigoriev I.V."/>
            <person name="Hibbett D."/>
            <person name="Nagy L.G."/>
            <person name="Martin F.M."/>
        </authorList>
    </citation>
    <scope>NUCLEOTIDE SEQUENCE</scope>
    <source>
        <strain evidence="5">UH-Tt-Lm1</strain>
    </source>
</reference>
<dbReference type="InterPro" id="IPR047201">
    <property type="entry name" value="ERI-1_3'hExo-like"/>
</dbReference>
<dbReference type="Proteomes" id="UP000736335">
    <property type="component" value="Unassembled WGS sequence"/>
</dbReference>
<organism evidence="5 6">
    <name type="scientific">Thelephora terrestris</name>
    <dbReference type="NCBI Taxonomy" id="56493"/>
    <lineage>
        <taxon>Eukaryota</taxon>
        <taxon>Fungi</taxon>
        <taxon>Dikarya</taxon>
        <taxon>Basidiomycota</taxon>
        <taxon>Agaricomycotina</taxon>
        <taxon>Agaricomycetes</taxon>
        <taxon>Thelephorales</taxon>
        <taxon>Thelephoraceae</taxon>
        <taxon>Thelephora</taxon>
    </lineage>
</organism>
<dbReference type="GO" id="GO:0000175">
    <property type="term" value="F:3'-5'-RNA exonuclease activity"/>
    <property type="evidence" value="ECO:0007669"/>
    <property type="project" value="InterPro"/>
</dbReference>
<dbReference type="OrthoDB" id="448399at2759"/>
<dbReference type="AlphaFoldDB" id="A0A9P6HG95"/>
<evidence type="ECO:0000256" key="2">
    <source>
        <dbReference type="ARBA" id="ARBA00022801"/>
    </source>
</evidence>
<dbReference type="GO" id="GO:0003676">
    <property type="term" value="F:nucleic acid binding"/>
    <property type="evidence" value="ECO:0007669"/>
    <property type="project" value="InterPro"/>
</dbReference>
<dbReference type="Gene3D" id="3.30.420.10">
    <property type="entry name" value="Ribonuclease H-like superfamily/Ribonuclease H"/>
    <property type="match status" value="1"/>
</dbReference>
<evidence type="ECO:0000259" key="4">
    <source>
        <dbReference type="SMART" id="SM00479"/>
    </source>
</evidence>
<dbReference type="InterPro" id="IPR051274">
    <property type="entry name" value="3-5_Exoribonuclease"/>
</dbReference>
<comment type="caution">
    <text evidence="5">The sequence shown here is derived from an EMBL/GenBank/DDBJ whole genome shotgun (WGS) entry which is preliminary data.</text>
</comment>
<accession>A0A9P6HG95</accession>
<dbReference type="SMART" id="SM00479">
    <property type="entry name" value="EXOIII"/>
    <property type="match status" value="1"/>
</dbReference>
<reference evidence="5" key="2">
    <citation type="submission" date="2020-11" db="EMBL/GenBank/DDBJ databases">
        <authorList>
            <consortium name="DOE Joint Genome Institute"/>
            <person name="Kuo A."/>
            <person name="Miyauchi S."/>
            <person name="Kiss E."/>
            <person name="Drula E."/>
            <person name="Kohler A."/>
            <person name="Sanchez-Garcia M."/>
            <person name="Andreopoulos B."/>
            <person name="Barry K.W."/>
            <person name="Bonito G."/>
            <person name="Buee M."/>
            <person name="Carver A."/>
            <person name="Chen C."/>
            <person name="Cichocki N."/>
            <person name="Clum A."/>
            <person name="Culley D."/>
            <person name="Crous P.W."/>
            <person name="Fauchery L."/>
            <person name="Girlanda M."/>
            <person name="Hayes R."/>
            <person name="Keri Z."/>
            <person name="Labutti K."/>
            <person name="Lipzen A."/>
            <person name="Lombard V."/>
            <person name="Magnuson J."/>
            <person name="Maillard F."/>
            <person name="Morin E."/>
            <person name="Murat C."/>
            <person name="Nolan M."/>
            <person name="Ohm R."/>
            <person name="Pangilinan J."/>
            <person name="Pereira M."/>
            <person name="Perotto S."/>
            <person name="Peter M."/>
            <person name="Riley R."/>
            <person name="Sitrit Y."/>
            <person name="Stielow B."/>
            <person name="Szollosi G."/>
            <person name="Zifcakova L."/>
            <person name="Stursova M."/>
            <person name="Spatafora J.W."/>
            <person name="Tedersoo L."/>
            <person name="Vaario L.-M."/>
            <person name="Yamada A."/>
            <person name="Yan M."/>
            <person name="Wang P."/>
            <person name="Xu J."/>
            <person name="Bruns T."/>
            <person name="Baldrian P."/>
            <person name="Vilgalys R."/>
            <person name="Henrissat B."/>
            <person name="Grigoriev I.V."/>
            <person name="Hibbett D."/>
            <person name="Nagy L.G."/>
            <person name="Martin F.M."/>
        </authorList>
    </citation>
    <scope>NUCLEOTIDE SEQUENCE</scope>
    <source>
        <strain evidence="5">UH-Tt-Lm1</strain>
    </source>
</reference>
<evidence type="ECO:0000256" key="1">
    <source>
        <dbReference type="ARBA" id="ARBA00022722"/>
    </source>
</evidence>